<keyword evidence="6 10" id="KW-0067">ATP-binding</keyword>
<evidence type="ECO:0000256" key="3">
    <source>
        <dbReference type="ARBA" id="ARBA00022490"/>
    </source>
</evidence>
<dbReference type="Pfam" id="PF05746">
    <property type="entry name" value="DALR_1"/>
    <property type="match status" value="1"/>
</dbReference>
<evidence type="ECO:0000256" key="6">
    <source>
        <dbReference type="ARBA" id="ARBA00022840"/>
    </source>
</evidence>
<dbReference type="HAMAP" id="MF_00255">
    <property type="entry name" value="Gly_tRNA_synth_beta"/>
    <property type="match status" value="1"/>
</dbReference>
<dbReference type="GO" id="GO:0004814">
    <property type="term" value="F:arginine-tRNA ligase activity"/>
    <property type="evidence" value="ECO:0007669"/>
    <property type="project" value="InterPro"/>
</dbReference>
<dbReference type="SUPFAM" id="SSF109604">
    <property type="entry name" value="HD-domain/PDEase-like"/>
    <property type="match status" value="1"/>
</dbReference>
<dbReference type="EC" id="6.1.1.14" evidence="10"/>
<keyword evidence="7 10" id="KW-0648">Protein biosynthesis</keyword>
<dbReference type="GO" id="GO:0004820">
    <property type="term" value="F:glycine-tRNA ligase activity"/>
    <property type="evidence" value="ECO:0007669"/>
    <property type="project" value="UniProtKB-UniRule"/>
</dbReference>
<protein>
    <recommendedName>
        <fullName evidence="10">Glycine--tRNA ligase beta subunit</fullName>
        <ecNumber evidence="10">6.1.1.14</ecNumber>
    </recommendedName>
    <alternativeName>
        <fullName evidence="10">Glycyl-tRNA synthetase beta subunit</fullName>
        <shortName evidence="10">GlyRS</shortName>
    </alternativeName>
</protein>
<accession>A0A1F7SFL3</accession>
<dbReference type="InterPro" id="IPR008909">
    <property type="entry name" value="DALR_anticod-bd"/>
</dbReference>
<evidence type="ECO:0000256" key="8">
    <source>
        <dbReference type="ARBA" id="ARBA00023146"/>
    </source>
</evidence>
<keyword evidence="5 10" id="KW-0547">Nucleotide-binding</keyword>
<evidence type="ECO:0000256" key="2">
    <source>
        <dbReference type="ARBA" id="ARBA00008226"/>
    </source>
</evidence>
<dbReference type="PANTHER" id="PTHR30075:SF2">
    <property type="entry name" value="GLYCINE--TRNA LIGASE, CHLOROPLASTIC_MITOCHONDRIAL 2"/>
    <property type="match status" value="1"/>
</dbReference>
<evidence type="ECO:0000313" key="12">
    <source>
        <dbReference type="EMBL" id="OGL52572.1"/>
    </source>
</evidence>
<dbReference type="Proteomes" id="UP000178082">
    <property type="component" value="Unassembled WGS sequence"/>
</dbReference>
<dbReference type="PRINTS" id="PR01045">
    <property type="entry name" value="TRNASYNTHGB"/>
</dbReference>
<dbReference type="Pfam" id="PF02092">
    <property type="entry name" value="tRNA_synt_2f"/>
    <property type="match status" value="1"/>
</dbReference>
<dbReference type="PANTHER" id="PTHR30075">
    <property type="entry name" value="GLYCYL-TRNA SYNTHETASE"/>
    <property type="match status" value="1"/>
</dbReference>
<comment type="caution">
    <text evidence="12">The sequence shown here is derived from an EMBL/GenBank/DDBJ whole genome shotgun (WGS) entry which is preliminary data.</text>
</comment>
<dbReference type="GO" id="GO:0006420">
    <property type="term" value="P:arginyl-tRNA aminoacylation"/>
    <property type="evidence" value="ECO:0007669"/>
    <property type="project" value="InterPro"/>
</dbReference>
<dbReference type="NCBIfam" id="TIGR00211">
    <property type="entry name" value="glyS"/>
    <property type="match status" value="1"/>
</dbReference>
<dbReference type="InterPro" id="IPR015944">
    <property type="entry name" value="Gly-tRNA-synth_bsu"/>
</dbReference>
<dbReference type="STRING" id="1817883.A3G31_11430"/>
<evidence type="ECO:0000256" key="5">
    <source>
        <dbReference type="ARBA" id="ARBA00022741"/>
    </source>
</evidence>
<evidence type="ECO:0000256" key="1">
    <source>
        <dbReference type="ARBA" id="ARBA00004496"/>
    </source>
</evidence>
<evidence type="ECO:0000256" key="10">
    <source>
        <dbReference type="HAMAP-Rule" id="MF_00255"/>
    </source>
</evidence>
<dbReference type="PROSITE" id="PS50861">
    <property type="entry name" value="AA_TRNA_LIGASE_II_GLYAB"/>
    <property type="match status" value="1"/>
</dbReference>
<dbReference type="EMBL" id="MGDI01000031">
    <property type="protein sequence ID" value="OGL52572.1"/>
    <property type="molecule type" value="Genomic_DNA"/>
</dbReference>
<comment type="subcellular location">
    <subcellularLocation>
        <location evidence="1 10">Cytoplasm</location>
    </subcellularLocation>
</comment>
<evidence type="ECO:0000256" key="4">
    <source>
        <dbReference type="ARBA" id="ARBA00022598"/>
    </source>
</evidence>
<gene>
    <name evidence="10" type="primary">glyS</name>
    <name evidence="12" type="ORF">A3G31_11430</name>
</gene>
<dbReference type="GO" id="GO:0006426">
    <property type="term" value="P:glycyl-tRNA aminoacylation"/>
    <property type="evidence" value="ECO:0007669"/>
    <property type="project" value="UniProtKB-UniRule"/>
</dbReference>
<dbReference type="GO" id="GO:0005524">
    <property type="term" value="F:ATP binding"/>
    <property type="evidence" value="ECO:0007669"/>
    <property type="project" value="UniProtKB-UniRule"/>
</dbReference>
<keyword evidence="8 10" id="KW-0030">Aminoacyl-tRNA synthetase</keyword>
<name>A0A1F7SFL3_9BACT</name>
<keyword evidence="4 10" id="KW-0436">Ligase</keyword>
<proteinExistence type="inferred from homology"/>
<feature type="domain" description="DALR anticodon binding" evidence="11">
    <location>
        <begin position="600"/>
        <end position="679"/>
    </location>
</feature>
<comment type="subunit">
    <text evidence="10">Tetramer of two alpha and two beta subunits.</text>
</comment>
<dbReference type="InterPro" id="IPR006194">
    <property type="entry name" value="Gly-tRNA-synth_heterodimer"/>
</dbReference>
<evidence type="ECO:0000259" key="11">
    <source>
        <dbReference type="Pfam" id="PF05746"/>
    </source>
</evidence>
<evidence type="ECO:0000313" key="13">
    <source>
        <dbReference type="Proteomes" id="UP000178082"/>
    </source>
</evidence>
<sequence>MTKELLIEIGTEDIPAKFFPEALENLKSVAEKNLRAERLKFKETIAFGTMRRIVLLVKGLEEKQEDLVEEVIGPKAEASFDSGGNPTQAAAGFAKAHSVDISSLFIKETKKGKSVCARKKLSGKNTKEILPEIILKIISELSFPKSMRWGNLDFRFARPVHWLLVLYNGEVIKLKVGDVESSNISFGHRFLSPDTFEVRDFKDYRKKCKANFVIVDPLERKTVIESGIKNAASSKNGSVSDCSALLETVNFMAEYPTAFVGSFSERFLSIPKEVLINTMKKQQMYFPLFNSQNNLMNYFIGVADTENKDLSIIIKGNERVLRARFSDAEFFFKEDQKIKLESRVDALKGIIFLEKLGTVYDKVVRIGKLAAFLNRKVLRSGKNEALNLDEGIVQRSAMLCKTDLLTEMVKEFPELQGIMGREYALLQKENENIAASIYEHYLPRFAEDETPLTDYGTLLSLADKFDTISGCFSISLVPTGSEDPLGLRRSTIGIINILINREYKLSLKETISESLKLYGVEKNREGLQSNVLSFFTARFKNILISQGYESDVIDAVFSQNFDDLLDSKNRIDAISRMKKEEGFNSLTTTFKRAIRILPGNEKNDVRESLLRENAERDLYTVFKSIQAESRTLLDNGDYYAALKKISKIKDQVDKFFDDVMVMVDDAELKKNRLSLLNNVIGLFSRIADFSRISEG</sequence>
<comment type="similarity">
    <text evidence="2 10">Belongs to the class-II aminoacyl-tRNA synthetase family.</text>
</comment>
<dbReference type="AlphaFoldDB" id="A0A1F7SFL3"/>
<reference evidence="12 13" key="1">
    <citation type="journal article" date="2016" name="Nat. Commun.">
        <title>Thousands of microbial genomes shed light on interconnected biogeochemical processes in an aquifer system.</title>
        <authorList>
            <person name="Anantharaman K."/>
            <person name="Brown C.T."/>
            <person name="Hug L.A."/>
            <person name="Sharon I."/>
            <person name="Castelle C.J."/>
            <person name="Probst A.J."/>
            <person name="Thomas B.C."/>
            <person name="Singh A."/>
            <person name="Wilkins M.J."/>
            <person name="Karaoz U."/>
            <person name="Brodie E.L."/>
            <person name="Williams K.H."/>
            <person name="Hubbard S.S."/>
            <person name="Banfield J.F."/>
        </authorList>
    </citation>
    <scope>NUCLEOTIDE SEQUENCE [LARGE SCALE GENOMIC DNA]</scope>
</reference>
<evidence type="ECO:0000256" key="7">
    <source>
        <dbReference type="ARBA" id="ARBA00022917"/>
    </source>
</evidence>
<organism evidence="12 13">
    <name type="scientific">Candidatus Schekmanbacteria bacterium RIFCSPLOWO2_12_FULL_38_15</name>
    <dbReference type="NCBI Taxonomy" id="1817883"/>
    <lineage>
        <taxon>Bacteria</taxon>
        <taxon>Candidatus Schekmaniibacteriota</taxon>
    </lineage>
</organism>
<comment type="catalytic activity">
    <reaction evidence="9 10">
        <text>tRNA(Gly) + glycine + ATP = glycyl-tRNA(Gly) + AMP + diphosphate</text>
        <dbReference type="Rhea" id="RHEA:16013"/>
        <dbReference type="Rhea" id="RHEA-COMP:9664"/>
        <dbReference type="Rhea" id="RHEA-COMP:9683"/>
        <dbReference type="ChEBI" id="CHEBI:30616"/>
        <dbReference type="ChEBI" id="CHEBI:33019"/>
        <dbReference type="ChEBI" id="CHEBI:57305"/>
        <dbReference type="ChEBI" id="CHEBI:78442"/>
        <dbReference type="ChEBI" id="CHEBI:78522"/>
        <dbReference type="ChEBI" id="CHEBI:456215"/>
        <dbReference type="EC" id="6.1.1.14"/>
    </reaction>
</comment>
<evidence type="ECO:0000256" key="9">
    <source>
        <dbReference type="ARBA" id="ARBA00047937"/>
    </source>
</evidence>
<keyword evidence="3 10" id="KW-0963">Cytoplasm</keyword>
<dbReference type="GO" id="GO:0005829">
    <property type="term" value="C:cytosol"/>
    <property type="evidence" value="ECO:0007669"/>
    <property type="project" value="TreeGrafter"/>
</dbReference>